<dbReference type="InterPro" id="IPR007157">
    <property type="entry name" value="PspA_VIPP1"/>
</dbReference>
<sequence>MSLFKKLFTFGRAIKAEMEEEFTDAQAIRLLEQHIRDARQAMDVAGRSRIDLAGKKKLAESKVDKLQAEISKYENFAVEALSKGDEALAGEVAEKIAALETQFTEDKAHLDTIKADFARIETTIAKSKKQLAEMERQLAQVKATEAVQKAQEQIAATSINANSKVANAADSLQRIKNKQAEKQAKLEAAEELSDDGNELEKKLKDAGIGSSTSSANSVLERLKAKQAG</sequence>
<dbReference type="OrthoDB" id="8844617at2"/>
<feature type="coiled-coil region" evidence="2">
    <location>
        <begin position="49"/>
        <end position="76"/>
    </location>
</feature>
<keyword evidence="5" id="KW-1185">Reference proteome</keyword>
<proteinExistence type="inferred from homology"/>
<evidence type="ECO:0000256" key="2">
    <source>
        <dbReference type="SAM" id="Coils"/>
    </source>
</evidence>
<evidence type="ECO:0000256" key="3">
    <source>
        <dbReference type="SAM" id="MobiDB-lite"/>
    </source>
</evidence>
<reference evidence="4 5" key="1">
    <citation type="submission" date="2018-07" db="EMBL/GenBank/DDBJ databases">
        <title>Corallincola holothuriorum sp. nov., a new facultative anaerobe isolated from sea cucumber Apostichopus japonicus.</title>
        <authorList>
            <person name="Xia H."/>
        </authorList>
    </citation>
    <scope>NUCLEOTIDE SEQUENCE [LARGE SCALE GENOMIC DNA]</scope>
    <source>
        <strain evidence="4 5">C4</strain>
    </source>
</reference>
<protein>
    <submittedName>
        <fullName evidence="4">PspA/IM30 family protein</fullName>
    </submittedName>
</protein>
<feature type="region of interest" description="Disordered" evidence="3">
    <location>
        <begin position="186"/>
        <end position="228"/>
    </location>
</feature>
<keyword evidence="2" id="KW-0175">Coiled coil</keyword>
<dbReference type="EMBL" id="QPID01000006">
    <property type="protein sequence ID" value="RCU49500.1"/>
    <property type="molecule type" value="Genomic_DNA"/>
</dbReference>
<dbReference type="Proteomes" id="UP000252558">
    <property type="component" value="Unassembled WGS sequence"/>
</dbReference>
<dbReference type="RefSeq" id="WP_114338496.1">
    <property type="nucleotide sequence ID" value="NZ_QPID01000006.1"/>
</dbReference>
<dbReference type="PANTHER" id="PTHR31088:SF9">
    <property type="entry name" value="PHAGE SHOCK PROTEIN A"/>
    <property type="match status" value="1"/>
</dbReference>
<name>A0A368NHA2_9GAMM</name>
<comment type="similarity">
    <text evidence="1">Belongs to the PspA/Vipp/IM30 family.</text>
</comment>
<accession>A0A368NHA2</accession>
<organism evidence="4 5">
    <name type="scientific">Corallincola holothuriorum</name>
    <dbReference type="NCBI Taxonomy" id="2282215"/>
    <lineage>
        <taxon>Bacteria</taxon>
        <taxon>Pseudomonadati</taxon>
        <taxon>Pseudomonadota</taxon>
        <taxon>Gammaproteobacteria</taxon>
        <taxon>Alteromonadales</taxon>
        <taxon>Psychromonadaceae</taxon>
        <taxon>Corallincola</taxon>
    </lineage>
</organism>
<dbReference type="Pfam" id="PF04012">
    <property type="entry name" value="PspA_IM30"/>
    <property type="match status" value="1"/>
</dbReference>
<dbReference type="AlphaFoldDB" id="A0A368NHA2"/>
<comment type="caution">
    <text evidence="4">The sequence shown here is derived from an EMBL/GenBank/DDBJ whole genome shotgun (WGS) entry which is preliminary data.</text>
</comment>
<gene>
    <name evidence="4" type="ORF">DU002_11300</name>
</gene>
<evidence type="ECO:0000256" key="1">
    <source>
        <dbReference type="ARBA" id="ARBA00043985"/>
    </source>
</evidence>
<evidence type="ECO:0000313" key="5">
    <source>
        <dbReference type="Proteomes" id="UP000252558"/>
    </source>
</evidence>
<evidence type="ECO:0000313" key="4">
    <source>
        <dbReference type="EMBL" id="RCU49500.1"/>
    </source>
</evidence>
<dbReference type="PANTHER" id="PTHR31088">
    <property type="entry name" value="MEMBRANE-ASSOCIATED PROTEIN VIPP1, CHLOROPLASTIC"/>
    <property type="match status" value="1"/>
</dbReference>